<evidence type="ECO:0000313" key="3">
    <source>
        <dbReference type="EMBL" id="PKS12093.1"/>
    </source>
</evidence>
<dbReference type="EMBL" id="NLAX01000004">
    <property type="protein sequence ID" value="PKS12093.1"/>
    <property type="molecule type" value="Genomic_DNA"/>
</dbReference>
<feature type="domain" description="Methyltransferase type 11" evidence="2">
    <location>
        <begin position="61"/>
        <end position="168"/>
    </location>
</feature>
<dbReference type="Proteomes" id="UP000233524">
    <property type="component" value="Unassembled WGS sequence"/>
</dbReference>
<dbReference type="VEuPathDB" id="FungiDB:jhhlp_001389"/>
<dbReference type="OrthoDB" id="3647at2759"/>
<dbReference type="PANTHER" id="PTHR43591">
    <property type="entry name" value="METHYLTRANSFERASE"/>
    <property type="match status" value="1"/>
</dbReference>
<dbReference type="AlphaFoldDB" id="A0A2N3NI30"/>
<evidence type="ECO:0000256" key="1">
    <source>
        <dbReference type="ARBA" id="ARBA00038158"/>
    </source>
</evidence>
<dbReference type="PANTHER" id="PTHR43591:SF108">
    <property type="entry name" value="S-ADENOSYL-L-METHIONINE-DEPENDENT METHYLTRANSFERASE"/>
    <property type="match status" value="1"/>
</dbReference>
<evidence type="ECO:0000259" key="2">
    <source>
        <dbReference type="Pfam" id="PF08241"/>
    </source>
</evidence>
<name>A0A2N3NI30_9PEZI</name>
<dbReference type="InterPro" id="IPR029063">
    <property type="entry name" value="SAM-dependent_MTases_sf"/>
</dbReference>
<protein>
    <recommendedName>
        <fullName evidence="2">Methyltransferase type 11 domain-containing protein</fullName>
    </recommendedName>
</protein>
<comment type="similarity">
    <text evidence="1">Belongs to the methyltransferase superfamily. LaeA methyltransferase family.</text>
</comment>
<dbReference type="InParanoid" id="A0A2N3NI30"/>
<sequence>MPEQASSYDTKHAKTIDQLIAHIQKRKDFLGANWVTDDTEDETEADGSRKPGVDKDSVRFLDYACGTGLVTRALAPYTTQCVGIDISENMVASYNARAENQGLSKDEMYAYQGNLLDKEHPNPAPLSDANFFNFDVAGVGLGAHHFEDPDFAARQIAARLRPGGVFFIIDFLPHAAADGHQHKSVHTVTHHGFSEERVREMFTKAGVGKGFALEELGNGVVFTSMGKNGQDMKRKVFIARGEKA</sequence>
<dbReference type="Pfam" id="PF08241">
    <property type="entry name" value="Methyltransf_11"/>
    <property type="match status" value="1"/>
</dbReference>
<organism evidence="3 4">
    <name type="scientific">Lomentospora prolificans</name>
    <dbReference type="NCBI Taxonomy" id="41688"/>
    <lineage>
        <taxon>Eukaryota</taxon>
        <taxon>Fungi</taxon>
        <taxon>Dikarya</taxon>
        <taxon>Ascomycota</taxon>
        <taxon>Pezizomycotina</taxon>
        <taxon>Sordariomycetes</taxon>
        <taxon>Hypocreomycetidae</taxon>
        <taxon>Microascales</taxon>
        <taxon>Microascaceae</taxon>
        <taxon>Lomentospora</taxon>
    </lineage>
</organism>
<proteinExistence type="inferred from homology"/>
<dbReference type="STRING" id="41688.A0A2N3NI30"/>
<evidence type="ECO:0000313" key="4">
    <source>
        <dbReference type="Proteomes" id="UP000233524"/>
    </source>
</evidence>
<accession>A0A2N3NI30</accession>
<dbReference type="SUPFAM" id="SSF53335">
    <property type="entry name" value="S-adenosyl-L-methionine-dependent methyltransferases"/>
    <property type="match status" value="1"/>
</dbReference>
<gene>
    <name evidence="3" type="ORF">jhhlp_001389</name>
</gene>
<reference evidence="3 4" key="1">
    <citation type="journal article" date="2017" name="G3 (Bethesda)">
        <title>First Draft Genome Sequence of the Pathogenic Fungus Lomentospora prolificans (Formerly Scedosporium prolificans).</title>
        <authorList>
            <person name="Luo R."/>
            <person name="Zimin A."/>
            <person name="Workman R."/>
            <person name="Fan Y."/>
            <person name="Pertea G."/>
            <person name="Grossman N."/>
            <person name="Wear M.P."/>
            <person name="Jia B."/>
            <person name="Miller H."/>
            <person name="Casadevall A."/>
            <person name="Timp W."/>
            <person name="Zhang S.X."/>
            <person name="Salzberg S.L."/>
        </authorList>
    </citation>
    <scope>NUCLEOTIDE SEQUENCE [LARGE SCALE GENOMIC DNA]</scope>
    <source>
        <strain evidence="3 4">JHH-5317</strain>
    </source>
</reference>
<dbReference type="CDD" id="cd02440">
    <property type="entry name" value="AdoMet_MTases"/>
    <property type="match status" value="1"/>
</dbReference>
<dbReference type="Gene3D" id="3.40.50.150">
    <property type="entry name" value="Vaccinia Virus protein VP39"/>
    <property type="match status" value="1"/>
</dbReference>
<dbReference type="GO" id="GO:0008757">
    <property type="term" value="F:S-adenosylmethionine-dependent methyltransferase activity"/>
    <property type="evidence" value="ECO:0007669"/>
    <property type="project" value="InterPro"/>
</dbReference>
<dbReference type="InterPro" id="IPR013216">
    <property type="entry name" value="Methyltransf_11"/>
</dbReference>
<comment type="caution">
    <text evidence="3">The sequence shown here is derived from an EMBL/GenBank/DDBJ whole genome shotgun (WGS) entry which is preliminary data.</text>
</comment>
<keyword evidence="4" id="KW-1185">Reference proteome</keyword>